<keyword evidence="2" id="KW-0808">Transferase</keyword>
<dbReference type="RefSeq" id="WP_061995317.1">
    <property type="nucleotide sequence ID" value="NZ_JAAGPU010000039.1"/>
</dbReference>
<dbReference type="EMBL" id="JAAGPU010000039">
    <property type="protein sequence ID" value="NEU06293.1"/>
    <property type="molecule type" value="Genomic_DNA"/>
</dbReference>
<keyword evidence="3" id="KW-1185">Reference proteome</keyword>
<dbReference type="Pfam" id="PF01636">
    <property type="entry name" value="APH"/>
    <property type="match status" value="1"/>
</dbReference>
<dbReference type="GO" id="GO:0016740">
    <property type="term" value="F:transferase activity"/>
    <property type="evidence" value="ECO:0007669"/>
    <property type="project" value="UniProtKB-KW"/>
</dbReference>
<dbReference type="AlphaFoldDB" id="A0A6M0H899"/>
<reference evidence="2 3" key="1">
    <citation type="submission" date="2020-02" db="EMBL/GenBank/DDBJ databases">
        <title>Genome assembly of a novel Clostridium senegalense strain.</title>
        <authorList>
            <person name="Gupta T.B."/>
            <person name="Jauregui R."/>
            <person name="Maclean P."/>
            <person name="Nawarathana A."/>
            <person name="Brightwell G."/>
        </authorList>
    </citation>
    <scope>NUCLEOTIDE SEQUENCE [LARGE SCALE GENOMIC DNA]</scope>
    <source>
        <strain evidence="2 3">AGRFS4</strain>
    </source>
</reference>
<dbReference type="SUPFAM" id="SSF56112">
    <property type="entry name" value="Protein kinase-like (PK-like)"/>
    <property type="match status" value="1"/>
</dbReference>
<name>A0A6M0H899_9CLOT</name>
<organism evidence="2 3">
    <name type="scientific">Clostridium senegalense</name>
    <dbReference type="NCBI Taxonomy" id="1465809"/>
    <lineage>
        <taxon>Bacteria</taxon>
        <taxon>Bacillati</taxon>
        <taxon>Bacillota</taxon>
        <taxon>Clostridia</taxon>
        <taxon>Eubacteriales</taxon>
        <taxon>Clostridiaceae</taxon>
        <taxon>Clostridium</taxon>
    </lineage>
</organism>
<protein>
    <submittedName>
        <fullName evidence="2">Phosphotransferase</fullName>
    </submittedName>
</protein>
<feature type="domain" description="Aminoglycoside phosphotransferase" evidence="1">
    <location>
        <begin position="30"/>
        <end position="241"/>
    </location>
</feature>
<evidence type="ECO:0000313" key="3">
    <source>
        <dbReference type="Proteomes" id="UP000481872"/>
    </source>
</evidence>
<accession>A0A6M0H899</accession>
<evidence type="ECO:0000313" key="2">
    <source>
        <dbReference type="EMBL" id="NEU06293.1"/>
    </source>
</evidence>
<proteinExistence type="predicted"/>
<evidence type="ECO:0000259" key="1">
    <source>
        <dbReference type="Pfam" id="PF01636"/>
    </source>
</evidence>
<gene>
    <name evidence="2" type="ORF">G3M99_15880</name>
</gene>
<dbReference type="Proteomes" id="UP000481872">
    <property type="component" value="Unassembled WGS sequence"/>
</dbReference>
<sequence length="333" mass="39312">MTTDFSLDIKNYLNINNLYSKVGLDKNFKVKFLAQGEYNINYILYDKTLKLVFRINTASQLRLDNQIEYEFNALKLLEGSNVTPKPIYVDGSRKNFPFGILIMEFLKGKPLNYSTDLIKASNIFSKIHTLKVPKNHGLIIENNILQDRIKEGNWLLESFFKSDIPDIKIKNFFEKYINWCEDNLHLEKYFIENPILSINNTEVNSHNFIIGDENYLIDWEKPVLSHPCQDLTQFLADTTTLWRSNYIISDINKDDFLKEYCNKSGFKYKNIKESINIYNPYLYLRALSWCAMAFVKYQSEDKLIKNEEIFLKIKSYLDIDFISKLLKPYFSVD</sequence>
<dbReference type="InterPro" id="IPR011009">
    <property type="entry name" value="Kinase-like_dom_sf"/>
</dbReference>
<dbReference type="InterPro" id="IPR002575">
    <property type="entry name" value="Aminoglycoside_PTrfase"/>
</dbReference>
<comment type="caution">
    <text evidence="2">The sequence shown here is derived from an EMBL/GenBank/DDBJ whole genome shotgun (WGS) entry which is preliminary data.</text>
</comment>